<accession>A0AB38NM31</accession>
<sequence>MKKKQGGFMGFGILEYTVIVVGVLGLATLFFLPAIKSMNEQSEATEIIAGLNTINEAAFKSKYGRVSDFTGIKFADLTNLLPEGFSQRAANGQNYGIDVATDTTKFNTTISIPNVRILERVKSSFKPHQFTVSGTTFSMEGP</sequence>
<proteinExistence type="predicted"/>
<dbReference type="RefSeq" id="WP_133151960.1">
    <property type="nucleotide sequence ID" value="NZ_MDBP01000014.1"/>
</dbReference>
<gene>
    <name evidence="2" type="ORF">FC057_20275</name>
</gene>
<protein>
    <recommendedName>
        <fullName evidence="4">Type II secretion system protein</fullName>
    </recommendedName>
</protein>
<name>A0AB38NM31_9VIBR</name>
<evidence type="ECO:0000313" key="3">
    <source>
        <dbReference type="Proteomes" id="UP000308018"/>
    </source>
</evidence>
<keyword evidence="1" id="KW-1133">Transmembrane helix</keyword>
<evidence type="ECO:0000256" key="1">
    <source>
        <dbReference type="SAM" id="Phobius"/>
    </source>
</evidence>
<reference evidence="2 3" key="1">
    <citation type="submission" date="2019-04" db="EMBL/GenBank/DDBJ databases">
        <title>A reverse ecology approach based on a biological definition of microbial populations.</title>
        <authorList>
            <person name="Arevalo P."/>
            <person name="Vaninsberghe D."/>
            <person name="Elsherbini J."/>
            <person name="Gore J."/>
            <person name="Polz M."/>
        </authorList>
    </citation>
    <scope>NUCLEOTIDE SEQUENCE [LARGE SCALE GENOMIC DNA]</scope>
    <source>
        <strain evidence="2 3">10N.222.45.A8</strain>
    </source>
</reference>
<dbReference type="EMBL" id="SYVV01000037">
    <property type="protein sequence ID" value="TKG29025.1"/>
    <property type="molecule type" value="Genomic_DNA"/>
</dbReference>
<feature type="transmembrane region" description="Helical" evidence="1">
    <location>
        <begin position="12"/>
        <end position="32"/>
    </location>
</feature>
<dbReference type="AlphaFoldDB" id="A0AB38NM31"/>
<dbReference type="Proteomes" id="UP000308018">
    <property type="component" value="Unassembled WGS sequence"/>
</dbReference>
<evidence type="ECO:0008006" key="4">
    <source>
        <dbReference type="Google" id="ProtNLM"/>
    </source>
</evidence>
<keyword evidence="1" id="KW-0472">Membrane</keyword>
<organism evidence="2 3">
    <name type="scientific">Vibrio tasmaniensis</name>
    <dbReference type="NCBI Taxonomy" id="212663"/>
    <lineage>
        <taxon>Bacteria</taxon>
        <taxon>Pseudomonadati</taxon>
        <taxon>Pseudomonadota</taxon>
        <taxon>Gammaproteobacteria</taxon>
        <taxon>Vibrionales</taxon>
        <taxon>Vibrionaceae</taxon>
        <taxon>Vibrio</taxon>
    </lineage>
</organism>
<comment type="caution">
    <text evidence="2">The sequence shown here is derived from an EMBL/GenBank/DDBJ whole genome shotgun (WGS) entry which is preliminary data.</text>
</comment>
<evidence type="ECO:0000313" key="2">
    <source>
        <dbReference type="EMBL" id="TKG29025.1"/>
    </source>
</evidence>
<keyword evidence="1" id="KW-0812">Transmembrane</keyword>